<sequence>MPSVLNPYLMFPGNAADAMTFYKDVFGGDLKLNTYGDFPGADEALAAKIMHGQLDTPAGFTLMGADEAPGMELKAGNNFAVSLSGDDESELRGYWDKLSGSGQVTVALEKQMWGDTFGQCVDRFGTAWMVNILGSG</sequence>
<evidence type="ECO:0000313" key="3">
    <source>
        <dbReference type="Proteomes" id="UP000635606"/>
    </source>
</evidence>
<dbReference type="RefSeq" id="WP_203929636.1">
    <property type="nucleotide sequence ID" value="NZ_BOPH01000068.1"/>
</dbReference>
<dbReference type="PANTHER" id="PTHR33990">
    <property type="entry name" value="PROTEIN YJDN-RELATED"/>
    <property type="match status" value="1"/>
</dbReference>
<evidence type="ECO:0000259" key="1">
    <source>
        <dbReference type="Pfam" id="PF06983"/>
    </source>
</evidence>
<dbReference type="InterPro" id="IPR029068">
    <property type="entry name" value="Glyas_Bleomycin-R_OHBP_Dase"/>
</dbReference>
<dbReference type="Gene3D" id="3.10.180.10">
    <property type="entry name" value="2,3-Dihydroxybiphenyl 1,2-Dioxygenase, domain 1"/>
    <property type="match status" value="1"/>
</dbReference>
<protein>
    <submittedName>
        <fullName evidence="2">VOC family protein</fullName>
    </submittedName>
</protein>
<dbReference type="Proteomes" id="UP000635606">
    <property type="component" value="Unassembled WGS sequence"/>
</dbReference>
<dbReference type="CDD" id="cd06588">
    <property type="entry name" value="PhnB_like"/>
    <property type="match status" value="1"/>
</dbReference>
<dbReference type="Pfam" id="PF06983">
    <property type="entry name" value="3-dmu-9_3-mt"/>
    <property type="match status" value="1"/>
</dbReference>
<comment type="caution">
    <text evidence="2">The sequence shown here is derived from an EMBL/GenBank/DDBJ whole genome shotgun (WGS) entry which is preliminary data.</text>
</comment>
<dbReference type="AlphaFoldDB" id="A0A8J4ECH9"/>
<reference evidence="2" key="1">
    <citation type="submission" date="2021-01" db="EMBL/GenBank/DDBJ databases">
        <title>Whole genome shotgun sequence of Virgisporangium ochraceum NBRC 16418.</title>
        <authorList>
            <person name="Komaki H."/>
            <person name="Tamura T."/>
        </authorList>
    </citation>
    <scope>NUCLEOTIDE SEQUENCE</scope>
    <source>
        <strain evidence="2">NBRC 16418</strain>
    </source>
</reference>
<evidence type="ECO:0000313" key="2">
    <source>
        <dbReference type="EMBL" id="GIJ69716.1"/>
    </source>
</evidence>
<dbReference type="PANTHER" id="PTHR33990:SF1">
    <property type="entry name" value="PROTEIN YJDN"/>
    <property type="match status" value="1"/>
</dbReference>
<dbReference type="EMBL" id="BOPH01000068">
    <property type="protein sequence ID" value="GIJ69716.1"/>
    <property type="molecule type" value="Genomic_DNA"/>
</dbReference>
<organism evidence="2 3">
    <name type="scientific">Virgisporangium ochraceum</name>
    <dbReference type="NCBI Taxonomy" id="65505"/>
    <lineage>
        <taxon>Bacteria</taxon>
        <taxon>Bacillati</taxon>
        <taxon>Actinomycetota</taxon>
        <taxon>Actinomycetes</taxon>
        <taxon>Micromonosporales</taxon>
        <taxon>Micromonosporaceae</taxon>
        <taxon>Virgisporangium</taxon>
    </lineage>
</organism>
<feature type="domain" description="PhnB-like" evidence="1">
    <location>
        <begin position="6"/>
        <end position="130"/>
    </location>
</feature>
<name>A0A8J4ECH9_9ACTN</name>
<proteinExistence type="predicted"/>
<gene>
    <name evidence="2" type="ORF">Voc01_046330</name>
</gene>
<dbReference type="SUPFAM" id="SSF54593">
    <property type="entry name" value="Glyoxalase/Bleomycin resistance protein/Dihydroxybiphenyl dioxygenase"/>
    <property type="match status" value="1"/>
</dbReference>
<accession>A0A8J4ECH9</accession>
<keyword evidence="3" id="KW-1185">Reference proteome</keyword>
<dbReference type="InterPro" id="IPR028973">
    <property type="entry name" value="PhnB-like"/>
</dbReference>